<comment type="catalytic activity">
    <reaction evidence="9">
        <text>Hydrolysis of (1-&gt;2)-alpha-D-(4-O-methyl)glucuronosyl links in the main chain of hardwood xylans.</text>
        <dbReference type="EC" id="3.2.1.131"/>
    </reaction>
</comment>
<dbReference type="PANTHER" id="PTHR39207:SF1">
    <property type="entry name" value="ALPHA-GLUCURONIDASE A"/>
    <property type="match status" value="1"/>
</dbReference>
<accession>A0A9J6ZSP4</accession>
<feature type="domain" description="Glycosyl hydrolase family 67 C-terminal" evidence="12">
    <location>
        <begin position="469"/>
        <end position="694"/>
    </location>
</feature>
<organism evidence="14 15">
    <name type="scientific">Xiashengella succiniciproducens</name>
    <dbReference type="NCBI Taxonomy" id="2949635"/>
    <lineage>
        <taxon>Bacteria</taxon>
        <taxon>Pseudomonadati</taxon>
        <taxon>Bacteroidota</taxon>
        <taxon>Bacteroidia</taxon>
        <taxon>Marinilabiliales</taxon>
        <taxon>Marinilabiliaceae</taxon>
        <taxon>Xiashengella</taxon>
    </lineage>
</organism>
<keyword evidence="5 7" id="KW-0326">Glycosidase</keyword>
<keyword evidence="10" id="KW-0732">Signal</keyword>
<dbReference type="SUPFAM" id="SSF55545">
    <property type="entry name" value="beta-N-acetylhexosaminidase-like domain"/>
    <property type="match status" value="1"/>
</dbReference>
<dbReference type="InterPro" id="IPR017853">
    <property type="entry name" value="GH"/>
</dbReference>
<feature type="chain" id="PRO_5039947747" description="Xylan alpha-1,2-glucuronidase" evidence="10">
    <location>
        <begin position="23"/>
        <end position="716"/>
    </location>
</feature>
<evidence type="ECO:0000259" key="12">
    <source>
        <dbReference type="Pfam" id="PF07477"/>
    </source>
</evidence>
<gene>
    <name evidence="14" type="ORF">M9189_05225</name>
</gene>
<evidence type="ECO:0000313" key="15">
    <source>
        <dbReference type="Proteomes" id="UP001056426"/>
    </source>
</evidence>
<dbReference type="EMBL" id="CP098400">
    <property type="protein sequence ID" value="URW80751.1"/>
    <property type="molecule type" value="Genomic_DNA"/>
</dbReference>
<comment type="subunit">
    <text evidence="9">Homodimer.</text>
</comment>
<dbReference type="InterPro" id="IPR029018">
    <property type="entry name" value="Hex-like_dom2"/>
</dbReference>
<evidence type="ECO:0000256" key="10">
    <source>
        <dbReference type="SAM" id="SignalP"/>
    </source>
</evidence>
<evidence type="ECO:0000259" key="13">
    <source>
        <dbReference type="Pfam" id="PF07488"/>
    </source>
</evidence>
<evidence type="ECO:0000256" key="7">
    <source>
        <dbReference type="PIRNR" id="PIRNR029900"/>
    </source>
</evidence>
<dbReference type="SUPFAM" id="SSF51445">
    <property type="entry name" value="(Trans)glycosidases"/>
    <property type="match status" value="1"/>
</dbReference>
<dbReference type="InterPro" id="IPR037054">
    <property type="entry name" value="A-glucoronidase_C_sf"/>
</dbReference>
<name>A0A9J6ZSP4_9BACT</name>
<evidence type="ECO:0000256" key="1">
    <source>
        <dbReference type="ARBA" id="ARBA00008833"/>
    </source>
</evidence>
<evidence type="ECO:0000259" key="11">
    <source>
        <dbReference type="Pfam" id="PF03648"/>
    </source>
</evidence>
<reference evidence="14" key="1">
    <citation type="submission" date="2022-05" db="EMBL/GenBank/DDBJ databases">
        <authorList>
            <person name="Sun X."/>
        </authorList>
    </citation>
    <scope>NUCLEOTIDE SEQUENCE</scope>
    <source>
        <strain evidence="14">Ai-910</strain>
    </source>
</reference>
<dbReference type="GO" id="GO:0033939">
    <property type="term" value="F:xylan alpha-1,2-glucuronosidase activity"/>
    <property type="evidence" value="ECO:0007669"/>
    <property type="project" value="UniProtKB-EC"/>
</dbReference>
<keyword evidence="3 7" id="KW-0378">Hydrolase</keyword>
<evidence type="ECO:0000256" key="2">
    <source>
        <dbReference type="ARBA" id="ARBA00022651"/>
    </source>
</evidence>
<dbReference type="EC" id="3.2.1.131" evidence="9"/>
<dbReference type="Proteomes" id="UP001056426">
    <property type="component" value="Chromosome"/>
</dbReference>
<dbReference type="Pfam" id="PF03648">
    <property type="entry name" value="Glyco_hydro_67N"/>
    <property type="match status" value="1"/>
</dbReference>
<dbReference type="Pfam" id="PF07477">
    <property type="entry name" value="Glyco_hydro_67C"/>
    <property type="match status" value="1"/>
</dbReference>
<evidence type="ECO:0000256" key="4">
    <source>
        <dbReference type="ARBA" id="ARBA00023277"/>
    </source>
</evidence>
<sequence>MKYGRLMAVVAALMFLPMLVGAETGADLWLRYSKLPESMATGYRKEAKSLVVTGNDATQQAAAGEIRMALRSLLGTTPTLSKGVADGSIVLATSSDKIVKDLIPGGLELSDDEAYVIRTVSVKKGKAILIAGRTTTGILYGTFDLLRRMQNGEDISNLDINEQPAYKLRLLNHWDNLNGTVERGYAGHSIFWNREESFEQLKDQYLTYARANASVGINGTVLNNVNASPEVLNTENLERVKQLADLFRPYNIKVYLAVNFASPAVLGGLDTADPLDENVQQWWRDKAAEIYKMIPDFGGFLVKANSEGQPGPMDFGRTHQDGANMLAGVLKPHNGVVMWRAFVYEPTNSDRAMQAYNEFMPFDGKFADNVIVQVKNGPVDFQPREPFSPLFGAMQKTPLMVEFQITLEYLGHSNQLAYLATMWKEVLDADTWALGAGSSVARATDGSLFGNELTAIAGVANIGRDINWCGHDLLQSNWYAFGRLAWNHQLSSEQIAEEWIRMTFTNDDSFVSTLEEVMMRSREAVVSYMTPMGLHHLMGWDHHYGPEPWTDLSWARADWLPRYYHRAGEDGIGFDRSSKGSNAVSQYFSPLREMYDNPATCPENLLLWFHHLPWDYRLASGKTLWDALVYKYYEGVEQARFFQKEWDKLEGKIDQERFEAIRYKFKQQTKEAIWWRDACVLYFQTFSKRPIPAELERPVHDLDELKSLKFDLKHHN</sequence>
<feature type="active site" description="Proton donor" evidence="8">
    <location>
        <position position="307"/>
    </location>
</feature>
<feature type="domain" description="Glycosyl hydrolase family 67 catalytic" evidence="13">
    <location>
        <begin position="149"/>
        <end position="468"/>
    </location>
</feature>
<reference evidence="14" key="2">
    <citation type="submission" date="2022-06" db="EMBL/GenBank/DDBJ databases">
        <title>Xiashengella guii gen. nov. sp. nov., a bacterium isolated form anaerobic digestion tank.</title>
        <authorList>
            <person name="Huang H."/>
        </authorList>
    </citation>
    <scope>NUCLEOTIDE SEQUENCE</scope>
    <source>
        <strain evidence="14">Ai-910</strain>
    </source>
</reference>
<dbReference type="KEGG" id="alkq:M9189_05225"/>
<keyword evidence="2 7" id="KW-0858">Xylan degradation</keyword>
<keyword evidence="15" id="KW-1185">Reference proteome</keyword>
<dbReference type="PANTHER" id="PTHR39207">
    <property type="entry name" value="ALPHA-GLUCURONIDASE A"/>
    <property type="match status" value="1"/>
</dbReference>
<keyword evidence="6 9" id="KW-0624">Polysaccharide degradation</keyword>
<dbReference type="InterPro" id="IPR011100">
    <property type="entry name" value="Glyco_hydro_67_cat"/>
</dbReference>
<feature type="signal peptide" evidence="10">
    <location>
        <begin position="1"/>
        <end position="22"/>
    </location>
</feature>
<keyword evidence="4 9" id="KW-0119">Carbohydrate metabolism</keyword>
<evidence type="ECO:0000256" key="3">
    <source>
        <dbReference type="ARBA" id="ARBA00022801"/>
    </source>
</evidence>
<dbReference type="Gene3D" id="3.90.1330.10">
    <property type="entry name" value="Alpha-glucuronidase, C-terminal domain"/>
    <property type="match status" value="1"/>
</dbReference>
<dbReference type="Pfam" id="PF07488">
    <property type="entry name" value="Glyco_hydro_67M"/>
    <property type="match status" value="1"/>
</dbReference>
<feature type="active site" description="Proton acceptor" evidence="8">
    <location>
        <position position="380"/>
    </location>
</feature>
<dbReference type="GO" id="GO:0046559">
    <property type="term" value="F:alpha-glucuronidase activity"/>
    <property type="evidence" value="ECO:0007669"/>
    <property type="project" value="InterPro"/>
</dbReference>
<dbReference type="GO" id="GO:0045493">
    <property type="term" value="P:xylan catabolic process"/>
    <property type="evidence" value="ECO:0007669"/>
    <property type="project" value="UniProtKB-KW"/>
</dbReference>
<feature type="active site" description="Proton acceptor" evidence="8">
    <location>
        <position position="408"/>
    </location>
</feature>
<dbReference type="AlphaFoldDB" id="A0A9J6ZSP4"/>
<dbReference type="InterPro" id="IPR011395">
    <property type="entry name" value="Glyco_hydro_67_aGlcAse"/>
</dbReference>
<evidence type="ECO:0000256" key="5">
    <source>
        <dbReference type="ARBA" id="ARBA00023295"/>
    </source>
</evidence>
<dbReference type="GO" id="GO:0005576">
    <property type="term" value="C:extracellular region"/>
    <property type="evidence" value="ECO:0007669"/>
    <property type="project" value="InterPro"/>
</dbReference>
<evidence type="ECO:0000256" key="8">
    <source>
        <dbReference type="PIRSR" id="PIRSR029900-1"/>
    </source>
</evidence>
<dbReference type="InterPro" id="IPR011099">
    <property type="entry name" value="Glyco_hydro_67_C"/>
</dbReference>
<protein>
    <recommendedName>
        <fullName evidence="9">Xylan alpha-1,2-glucuronidase</fullName>
        <ecNumber evidence="9">3.2.1.131</ecNumber>
    </recommendedName>
</protein>
<proteinExistence type="inferred from homology"/>
<dbReference type="InterPro" id="IPR005154">
    <property type="entry name" value="Glyco_hydro_67_aGlcAse_N"/>
</dbReference>
<comment type="similarity">
    <text evidence="1 7 9">Belongs to the glycosyl hydrolase 67 family.</text>
</comment>
<dbReference type="Gene3D" id="3.30.379.10">
    <property type="entry name" value="Chitobiase/beta-hexosaminidase domain 2-like"/>
    <property type="match status" value="1"/>
</dbReference>
<feature type="domain" description="Alpha glucuronidase N-terminal" evidence="11">
    <location>
        <begin position="28"/>
        <end position="145"/>
    </location>
</feature>
<dbReference type="PIRSF" id="PIRSF029900">
    <property type="entry name" value="Alpha-glucuronds"/>
    <property type="match status" value="1"/>
</dbReference>
<evidence type="ECO:0000313" key="14">
    <source>
        <dbReference type="EMBL" id="URW80751.1"/>
    </source>
</evidence>
<dbReference type="RefSeq" id="WP_250725159.1">
    <property type="nucleotide sequence ID" value="NZ_CP098400.1"/>
</dbReference>
<evidence type="ECO:0000256" key="9">
    <source>
        <dbReference type="RuleBase" id="RU361198"/>
    </source>
</evidence>
<dbReference type="Gene3D" id="3.20.20.80">
    <property type="entry name" value="Glycosidases"/>
    <property type="match status" value="1"/>
</dbReference>
<evidence type="ECO:0000256" key="6">
    <source>
        <dbReference type="ARBA" id="ARBA00023326"/>
    </source>
</evidence>